<dbReference type="EMBL" id="BARS01039651">
    <property type="protein sequence ID" value="GAG21369.1"/>
    <property type="molecule type" value="Genomic_DNA"/>
</dbReference>
<keyword evidence="2" id="KW-1003">Cell membrane</keyword>
<dbReference type="GO" id="GO:0005886">
    <property type="term" value="C:plasma membrane"/>
    <property type="evidence" value="ECO:0007669"/>
    <property type="project" value="UniProtKB-SubCell"/>
</dbReference>
<evidence type="ECO:0000256" key="5">
    <source>
        <dbReference type="ARBA" id="ARBA00022989"/>
    </source>
</evidence>
<dbReference type="InterPro" id="IPR005661">
    <property type="entry name" value="OadB_MmdB"/>
</dbReference>
<keyword evidence="3 7" id="KW-0812">Transmembrane</keyword>
<dbReference type="NCBIfam" id="TIGR01109">
    <property type="entry name" value="Na_pump_decarbB"/>
    <property type="match status" value="1"/>
</dbReference>
<comment type="caution">
    <text evidence="8">The sequence shown here is derived from an EMBL/GenBank/DDBJ whole genome shotgun (WGS) entry which is preliminary data.</text>
</comment>
<feature type="transmembrane region" description="Helical" evidence="7">
    <location>
        <begin position="16"/>
        <end position="35"/>
    </location>
</feature>
<dbReference type="Pfam" id="PF03977">
    <property type="entry name" value="OAD_beta"/>
    <property type="match status" value="1"/>
</dbReference>
<keyword evidence="6 7" id="KW-0472">Membrane</keyword>
<reference evidence="8" key="1">
    <citation type="journal article" date="2014" name="Front. Microbiol.">
        <title>High frequency of phylogenetically diverse reductive dehalogenase-homologous genes in deep subseafloor sedimentary metagenomes.</title>
        <authorList>
            <person name="Kawai M."/>
            <person name="Futagami T."/>
            <person name="Toyoda A."/>
            <person name="Takaki Y."/>
            <person name="Nishi S."/>
            <person name="Hori S."/>
            <person name="Arai W."/>
            <person name="Tsubouchi T."/>
            <person name="Morono Y."/>
            <person name="Uchiyama I."/>
            <person name="Ito T."/>
            <person name="Fujiyama A."/>
            <person name="Inagaki F."/>
            <person name="Takami H."/>
        </authorList>
    </citation>
    <scope>NUCLEOTIDE SEQUENCE</scope>
    <source>
        <strain evidence="8">Expedition CK06-06</strain>
    </source>
</reference>
<sequence length="210" mass="22356">MDMIFQIIKTTGFANLQWGNVIMIGVGCLAIYLAIVKKYEPLLLLPIGFGVIVGNIPYLPGLPLGVYDTVANGATQNSVFSLIYWGVTSGIFPPLIFLGIGALTDFSSLISNPKLVLLGAAAQIGIFVTYLGALMLGFSNLEAASIGIIGGADGPTSIFLSSQLAPHLLGPIAIAAYSYMALVPLIQPPIMKLMTTEKERKIRMKPSRRV</sequence>
<keyword evidence="5 7" id="KW-1133">Transmembrane helix</keyword>
<evidence type="ECO:0000256" key="2">
    <source>
        <dbReference type="ARBA" id="ARBA00022475"/>
    </source>
</evidence>
<evidence type="ECO:0008006" key="9">
    <source>
        <dbReference type="Google" id="ProtNLM"/>
    </source>
</evidence>
<feature type="non-terminal residue" evidence="8">
    <location>
        <position position="210"/>
    </location>
</feature>
<organism evidence="8">
    <name type="scientific">marine sediment metagenome</name>
    <dbReference type="NCBI Taxonomy" id="412755"/>
    <lineage>
        <taxon>unclassified sequences</taxon>
        <taxon>metagenomes</taxon>
        <taxon>ecological metagenomes</taxon>
    </lineage>
</organism>
<accession>X0VSF6</accession>
<evidence type="ECO:0000256" key="6">
    <source>
        <dbReference type="ARBA" id="ARBA00023136"/>
    </source>
</evidence>
<evidence type="ECO:0000256" key="4">
    <source>
        <dbReference type="ARBA" id="ARBA00022967"/>
    </source>
</evidence>
<keyword evidence="4" id="KW-1278">Translocase</keyword>
<name>X0VSF6_9ZZZZ</name>
<dbReference type="PANTHER" id="PTHR35806:SF1">
    <property type="entry name" value="OXALOACETATE DECARBOXYLASE BETA CHAIN 2"/>
    <property type="match status" value="1"/>
</dbReference>
<dbReference type="PANTHER" id="PTHR35806">
    <property type="entry name" value="OXALOACETATE DECARBOXYLASE BETA CHAIN 2"/>
    <property type="match status" value="1"/>
</dbReference>
<protein>
    <recommendedName>
        <fullName evidence="9">Glutaconyl-CoA decarboxylase subunit beta</fullName>
    </recommendedName>
</protein>
<evidence type="ECO:0000256" key="7">
    <source>
        <dbReference type="SAM" id="Phobius"/>
    </source>
</evidence>
<feature type="transmembrane region" description="Helical" evidence="7">
    <location>
        <begin position="168"/>
        <end position="186"/>
    </location>
</feature>
<dbReference type="AlphaFoldDB" id="X0VSF6"/>
<feature type="transmembrane region" description="Helical" evidence="7">
    <location>
        <begin position="82"/>
        <end position="103"/>
    </location>
</feature>
<comment type="subcellular location">
    <subcellularLocation>
        <location evidence="1">Cell membrane</location>
        <topology evidence="1">Multi-pass membrane protein</topology>
    </subcellularLocation>
</comment>
<feature type="transmembrane region" description="Helical" evidence="7">
    <location>
        <begin position="42"/>
        <end position="62"/>
    </location>
</feature>
<proteinExistence type="predicted"/>
<gene>
    <name evidence="8" type="ORF">S01H1_60532</name>
</gene>
<evidence type="ECO:0000256" key="1">
    <source>
        <dbReference type="ARBA" id="ARBA00004651"/>
    </source>
</evidence>
<dbReference type="GO" id="GO:0016829">
    <property type="term" value="F:lyase activity"/>
    <property type="evidence" value="ECO:0007669"/>
    <property type="project" value="InterPro"/>
</dbReference>
<evidence type="ECO:0000256" key="3">
    <source>
        <dbReference type="ARBA" id="ARBA00022692"/>
    </source>
</evidence>
<evidence type="ECO:0000313" key="8">
    <source>
        <dbReference type="EMBL" id="GAG21369.1"/>
    </source>
</evidence>
<feature type="transmembrane region" description="Helical" evidence="7">
    <location>
        <begin position="115"/>
        <end position="138"/>
    </location>
</feature>
<dbReference type="GO" id="GO:0006814">
    <property type="term" value="P:sodium ion transport"/>
    <property type="evidence" value="ECO:0007669"/>
    <property type="project" value="InterPro"/>
</dbReference>